<dbReference type="RefSeq" id="WP_147799174.1">
    <property type="nucleotide sequence ID" value="NZ_VPFL01000005.1"/>
</dbReference>
<evidence type="ECO:0000313" key="2">
    <source>
        <dbReference type="EMBL" id="TXF12682.1"/>
    </source>
</evidence>
<gene>
    <name evidence="2" type="ORF">FR698_05510</name>
</gene>
<reference evidence="2 3" key="1">
    <citation type="submission" date="2019-08" db="EMBL/GenBank/DDBJ databases">
        <title>Pelomicrobium methylotrophicum gen. nov., sp. nov. a moderately thermophilic, facultatively anaerobic, lithoautotrophic and methylotrophic bacterium isolated from a terrestrial mud volcano.</title>
        <authorList>
            <person name="Slobodkina G.B."/>
            <person name="Merkel A.Y."/>
            <person name="Slobodkin A.I."/>
        </authorList>
    </citation>
    <scope>NUCLEOTIDE SEQUENCE [LARGE SCALE GENOMIC DNA]</scope>
    <source>
        <strain evidence="2 3">SM250</strain>
    </source>
</reference>
<feature type="chain" id="PRO_5022994701" evidence="1">
    <location>
        <begin position="25"/>
        <end position="272"/>
    </location>
</feature>
<keyword evidence="3" id="KW-1185">Reference proteome</keyword>
<protein>
    <submittedName>
        <fullName evidence="2">Uncharacterized protein</fullName>
    </submittedName>
</protein>
<dbReference type="InterPro" id="IPR010239">
    <property type="entry name" value="CHP02001"/>
</dbReference>
<organism evidence="2 3">
    <name type="scientific">Pelomicrobium methylotrophicum</name>
    <dbReference type="NCBI Taxonomy" id="2602750"/>
    <lineage>
        <taxon>Bacteria</taxon>
        <taxon>Pseudomonadati</taxon>
        <taxon>Pseudomonadota</taxon>
        <taxon>Hydrogenophilia</taxon>
        <taxon>Hydrogenophilia incertae sedis</taxon>
        <taxon>Pelomicrobium</taxon>
    </lineage>
</organism>
<sequence length="272" mass="29482">MRRLSHLRVILGIAAGAVPVASFAADQAPASPHSLTGNVGLFSQYVFRGLTQTNEDPALQGGLDYAYTFGPASLYLGTWASNISWLRDGGQYTSSSLEWDFYGGLKGNIGATDFTYDLGYLLYYYPGDVAPGGVRGNTQEIYGALGWKYFTAKYSYSLGNKTFAVQDSRGTWYLDLAASVPLGETGLTAFAHWGKQKYDGTDPRNAGGASNDSLYSYEDWKLGLSYAIPAGVLKDFTLGAYYTDTNANAAGYTINGKNIGNNQFVVYVQRVF</sequence>
<evidence type="ECO:0000313" key="3">
    <source>
        <dbReference type="Proteomes" id="UP000321201"/>
    </source>
</evidence>
<name>A0A5C7EJN5_9PROT</name>
<dbReference type="Pfam" id="PF09694">
    <property type="entry name" value="Gcw_chp"/>
    <property type="match status" value="1"/>
</dbReference>
<evidence type="ECO:0000256" key="1">
    <source>
        <dbReference type="SAM" id="SignalP"/>
    </source>
</evidence>
<comment type="caution">
    <text evidence="2">The sequence shown here is derived from an EMBL/GenBank/DDBJ whole genome shotgun (WGS) entry which is preliminary data.</text>
</comment>
<dbReference type="AlphaFoldDB" id="A0A5C7EJN5"/>
<feature type="signal peptide" evidence="1">
    <location>
        <begin position="1"/>
        <end position="24"/>
    </location>
</feature>
<dbReference type="EMBL" id="VPFL01000005">
    <property type="protein sequence ID" value="TXF12682.1"/>
    <property type="molecule type" value="Genomic_DNA"/>
</dbReference>
<accession>A0A5C7EJN5</accession>
<dbReference type="OrthoDB" id="9793561at2"/>
<dbReference type="Proteomes" id="UP000321201">
    <property type="component" value="Unassembled WGS sequence"/>
</dbReference>
<dbReference type="NCBIfam" id="TIGR02001">
    <property type="entry name" value="gcw_chp"/>
    <property type="match status" value="1"/>
</dbReference>
<dbReference type="InParanoid" id="A0A5C7EJN5"/>
<keyword evidence="1" id="KW-0732">Signal</keyword>
<proteinExistence type="predicted"/>